<evidence type="ECO:0000256" key="11">
    <source>
        <dbReference type="SAM" id="Phobius"/>
    </source>
</evidence>
<dbReference type="Gene3D" id="2.30.42.10">
    <property type="match status" value="1"/>
</dbReference>
<dbReference type="InterPro" id="IPR041489">
    <property type="entry name" value="PDZ_6"/>
</dbReference>
<protein>
    <submittedName>
        <fullName evidence="14">Site-2 protease family protein</fullName>
    </submittedName>
</protein>
<evidence type="ECO:0000259" key="12">
    <source>
        <dbReference type="Pfam" id="PF02163"/>
    </source>
</evidence>
<feature type="domain" description="PDZ" evidence="13">
    <location>
        <begin position="225"/>
        <end position="266"/>
    </location>
</feature>
<comment type="caution">
    <text evidence="14">The sequence shown here is derived from an EMBL/GenBank/DDBJ whole genome shotgun (WGS) entry which is preliminary data.</text>
</comment>
<evidence type="ECO:0000256" key="6">
    <source>
        <dbReference type="ARBA" id="ARBA00022801"/>
    </source>
</evidence>
<feature type="transmembrane region" description="Helical" evidence="11">
    <location>
        <begin position="34"/>
        <end position="53"/>
    </location>
</feature>
<keyword evidence="15" id="KW-1185">Reference proteome</keyword>
<dbReference type="GO" id="GO:0004222">
    <property type="term" value="F:metalloendopeptidase activity"/>
    <property type="evidence" value="ECO:0007669"/>
    <property type="project" value="InterPro"/>
</dbReference>
<dbReference type="GO" id="GO:0006508">
    <property type="term" value="P:proteolysis"/>
    <property type="evidence" value="ECO:0007669"/>
    <property type="project" value="UniProtKB-KW"/>
</dbReference>
<dbReference type="InterPro" id="IPR008915">
    <property type="entry name" value="Peptidase_M50"/>
</dbReference>
<name>A0A939EZ27_9BACT</name>
<dbReference type="Proteomes" id="UP000664144">
    <property type="component" value="Unassembled WGS sequence"/>
</dbReference>
<keyword evidence="10 11" id="KW-0472">Membrane</keyword>
<evidence type="ECO:0000256" key="9">
    <source>
        <dbReference type="ARBA" id="ARBA00023049"/>
    </source>
</evidence>
<evidence type="ECO:0000256" key="1">
    <source>
        <dbReference type="ARBA" id="ARBA00001947"/>
    </source>
</evidence>
<dbReference type="Pfam" id="PF02163">
    <property type="entry name" value="Peptidase_M50"/>
    <property type="match status" value="1"/>
</dbReference>
<keyword evidence="7" id="KW-0862">Zinc</keyword>
<dbReference type="AlphaFoldDB" id="A0A939EZ27"/>
<gene>
    <name evidence="14" type="ORF">J0X19_14795</name>
</gene>
<dbReference type="GO" id="GO:0016020">
    <property type="term" value="C:membrane"/>
    <property type="evidence" value="ECO:0007669"/>
    <property type="project" value="UniProtKB-SubCell"/>
</dbReference>
<accession>A0A939EZ27</accession>
<comment type="subcellular location">
    <subcellularLocation>
        <location evidence="2">Membrane</location>
        <topology evidence="2">Multi-pass membrane protein</topology>
    </subcellularLocation>
</comment>
<reference evidence="14" key="1">
    <citation type="submission" date="2021-03" db="EMBL/GenBank/DDBJ databases">
        <authorList>
            <person name="Kim M.K."/>
        </authorList>
    </citation>
    <scope>NUCLEOTIDE SEQUENCE</scope>
    <source>
        <strain evidence="14">BT186</strain>
    </source>
</reference>
<sequence>MIGQLLLGLSILVGIHEFGHFATAKYFKIRVDKFYIFFDFLFPLPNVLNFALLKKKIGETEYGLGWFPLGGYVAIHGMIDETQDADALAAEPQPNEFRAKPAWQRLIVMLGGVIMNVITGIIIFSFVIYAYGESYLPLSEVKDGIAPTALGKELGFKRYDNIVKINGRSFIDFDSVYNSDVLLDKNTYYTVERAGQLLDIPIPANLITRLNEEGAFVTPLARFTVDSVAKDTPAMQAGLQKGDQIIKVGNQDTPFFSDFQEALKANASTVEPPSLIQRFSSWMRGKSIESASEKPTPLLVQRGGQDITLQVKIPASGTIGFFPKSSLKSGTHHYNFLESIPRGVKKSFGVITGQIKAFGKIFRNEISFAKSVGGPVEIAQQYGGNWIWERFWILTGSLSMVLAFMNLLPIPALDGGHVIFLLYEMIAGRKPSDKFLENAQKVGTALILALMFFVLVVKRFI</sequence>
<dbReference type="PANTHER" id="PTHR42837">
    <property type="entry name" value="REGULATOR OF SIGMA-E PROTEASE RSEP"/>
    <property type="match status" value="1"/>
</dbReference>
<keyword evidence="5 11" id="KW-0812">Transmembrane</keyword>
<dbReference type="Pfam" id="PF17820">
    <property type="entry name" value="PDZ_6"/>
    <property type="match status" value="1"/>
</dbReference>
<evidence type="ECO:0000256" key="5">
    <source>
        <dbReference type="ARBA" id="ARBA00022692"/>
    </source>
</evidence>
<feature type="transmembrane region" description="Helical" evidence="11">
    <location>
        <begin position="442"/>
        <end position="460"/>
    </location>
</feature>
<evidence type="ECO:0000256" key="4">
    <source>
        <dbReference type="ARBA" id="ARBA00022670"/>
    </source>
</evidence>
<feature type="domain" description="Peptidase M50" evidence="12">
    <location>
        <begin position="5"/>
        <end position="450"/>
    </location>
</feature>
<keyword evidence="4 14" id="KW-0645">Protease</keyword>
<evidence type="ECO:0000256" key="10">
    <source>
        <dbReference type="ARBA" id="ARBA00023136"/>
    </source>
</evidence>
<evidence type="ECO:0000256" key="7">
    <source>
        <dbReference type="ARBA" id="ARBA00022833"/>
    </source>
</evidence>
<comment type="similarity">
    <text evidence="3">Belongs to the peptidase M50B family.</text>
</comment>
<comment type="cofactor">
    <cofactor evidence="1">
        <name>Zn(2+)</name>
        <dbReference type="ChEBI" id="CHEBI:29105"/>
    </cofactor>
</comment>
<evidence type="ECO:0000256" key="2">
    <source>
        <dbReference type="ARBA" id="ARBA00004141"/>
    </source>
</evidence>
<dbReference type="CDD" id="cd06163">
    <property type="entry name" value="S2P-M50_PDZ_RseP-like"/>
    <property type="match status" value="1"/>
</dbReference>
<feature type="transmembrane region" description="Helical" evidence="11">
    <location>
        <begin position="106"/>
        <end position="131"/>
    </location>
</feature>
<dbReference type="SUPFAM" id="SSF50156">
    <property type="entry name" value="PDZ domain-like"/>
    <property type="match status" value="2"/>
</dbReference>
<organism evidence="14 15">
    <name type="scientific">Hymenobacter telluris</name>
    <dbReference type="NCBI Taxonomy" id="2816474"/>
    <lineage>
        <taxon>Bacteria</taxon>
        <taxon>Pseudomonadati</taxon>
        <taxon>Bacteroidota</taxon>
        <taxon>Cytophagia</taxon>
        <taxon>Cytophagales</taxon>
        <taxon>Hymenobacteraceae</taxon>
        <taxon>Hymenobacter</taxon>
    </lineage>
</organism>
<evidence type="ECO:0000256" key="3">
    <source>
        <dbReference type="ARBA" id="ARBA00007931"/>
    </source>
</evidence>
<evidence type="ECO:0000313" key="14">
    <source>
        <dbReference type="EMBL" id="MBO0359227.1"/>
    </source>
</evidence>
<evidence type="ECO:0000259" key="13">
    <source>
        <dbReference type="Pfam" id="PF17820"/>
    </source>
</evidence>
<dbReference type="InterPro" id="IPR004387">
    <property type="entry name" value="Pept_M50_Zn"/>
</dbReference>
<evidence type="ECO:0000313" key="15">
    <source>
        <dbReference type="Proteomes" id="UP000664144"/>
    </source>
</evidence>
<keyword evidence="9" id="KW-0482">Metalloprotease</keyword>
<feature type="transmembrane region" description="Helical" evidence="11">
    <location>
        <begin position="391"/>
        <end position="422"/>
    </location>
</feature>
<keyword evidence="6" id="KW-0378">Hydrolase</keyword>
<proteinExistence type="inferred from homology"/>
<dbReference type="InterPro" id="IPR036034">
    <property type="entry name" value="PDZ_sf"/>
</dbReference>
<evidence type="ECO:0000256" key="8">
    <source>
        <dbReference type="ARBA" id="ARBA00022989"/>
    </source>
</evidence>
<dbReference type="EMBL" id="JAFLQZ010000010">
    <property type="protein sequence ID" value="MBO0359227.1"/>
    <property type="molecule type" value="Genomic_DNA"/>
</dbReference>
<keyword evidence="8 11" id="KW-1133">Transmembrane helix</keyword>
<dbReference type="PANTHER" id="PTHR42837:SF2">
    <property type="entry name" value="MEMBRANE METALLOPROTEASE ARASP2, CHLOROPLASTIC-RELATED"/>
    <property type="match status" value="1"/>
</dbReference>